<feature type="transmembrane region" description="Helical" evidence="1">
    <location>
        <begin position="396"/>
        <end position="417"/>
    </location>
</feature>
<keyword evidence="1" id="KW-1133">Transmembrane helix</keyword>
<evidence type="ECO:0000313" key="2">
    <source>
        <dbReference type="EMBL" id="AVQ11061.1"/>
    </source>
</evidence>
<accession>A0A2P1QQ81</accession>
<reference evidence="2 3" key="1">
    <citation type="journal article" date="2015" name="Genome Announc.">
        <title>Draft Genome Sequences of Leptospira santarosai Strains U160, U164, and U233, Isolated from Asymptomatic Cattle.</title>
        <authorList>
            <person name="Kremer F.S."/>
            <person name="Eslabao M.R."/>
            <person name="Provisor M."/>
            <person name="Woloski R.D."/>
            <person name="Ramires O.V."/>
            <person name="Moreno L.Z."/>
            <person name="Moreno A.M."/>
            <person name="Hamond C."/>
            <person name="Lilenbaum W."/>
            <person name="Dellagostin O.A."/>
        </authorList>
    </citation>
    <scope>NUCLEOTIDE SEQUENCE [LARGE SCALE GENOMIC DNA]</scope>
    <source>
        <strain evidence="2 3">U160</strain>
    </source>
</reference>
<keyword evidence="1" id="KW-0812">Transmembrane</keyword>
<feature type="transmembrane region" description="Helical" evidence="1">
    <location>
        <begin position="196"/>
        <end position="214"/>
    </location>
</feature>
<feature type="transmembrane region" description="Helical" evidence="1">
    <location>
        <begin position="366"/>
        <end position="384"/>
    </location>
</feature>
<feature type="transmembrane region" description="Helical" evidence="1">
    <location>
        <begin position="268"/>
        <end position="291"/>
    </location>
</feature>
<name>A0A2P1QQ81_9LEPT</name>
<feature type="transmembrane region" description="Helical" evidence="1">
    <location>
        <begin position="226"/>
        <end position="248"/>
    </location>
</feature>
<evidence type="ECO:0000256" key="1">
    <source>
        <dbReference type="SAM" id="Phobius"/>
    </source>
</evidence>
<organism evidence="2 3">
    <name type="scientific">Leptospira santarosai</name>
    <dbReference type="NCBI Taxonomy" id="28183"/>
    <lineage>
        <taxon>Bacteria</taxon>
        <taxon>Pseudomonadati</taxon>
        <taxon>Spirochaetota</taxon>
        <taxon>Spirochaetia</taxon>
        <taxon>Leptospirales</taxon>
        <taxon>Leptospiraceae</taxon>
        <taxon>Leptospira</taxon>
    </lineage>
</organism>
<feature type="transmembrane region" description="Helical" evidence="1">
    <location>
        <begin position="812"/>
        <end position="832"/>
    </location>
</feature>
<proteinExistence type="predicted"/>
<feature type="transmembrane region" description="Helical" evidence="1">
    <location>
        <begin position="423"/>
        <end position="442"/>
    </location>
</feature>
<dbReference type="Proteomes" id="UP000033961">
    <property type="component" value="Chromosome I"/>
</dbReference>
<evidence type="ECO:0000313" key="3">
    <source>
        <dbReference type="Proteomes" id="UP000033961"/>
    </source>
</evidence>
<feature type="transmembrane region" description="Helical" evidence="1">
    <location>
        <begin position="298"/>
        <end position="320"/>
    </location>
</feature>
<feature type="transmembrane region" description="Helical" evidence="1">
    <location>
        <begin position="79"/>
        <end position="97"/>
    </location>
</feature>
<sequence length="838" mass="97274">MFIKSAGKLKGGIAFLSAADFGKCFKKREGKIISQMIPLFPGKEVLNIRFACQEKAFRKNHPMQIIQRKWKIPHAARKPFVFFLVFLFLSIQFRFLFSDRVPDSVSLQNQYLIAQDYQVLFKNFLSSGYDRSLQGGSPTFYSQAPFFFFLVSFFHTFLLFFLPFGVSFNLGILLVLFLFSYAFLKLGFLFLTETGLRPGSALITMTGLMFYFLYPGDRIVGAGIAGVFQNSISFVVGLAFSLLAIYYLEKFRYTGKVSSFFKNLITGSLVFYTHYEMSLFYVIALGLYFLFYKDEFTIIEILLIFLLPLLCAFPILWNYFAYVSFQQNLPISFPINGLLSLFGEEFSNTNPEKIAGIIKRILVDQYWIHLLFPILFVIGIRLLFIRKLLPPISRFLIFGTLFFYWMATDSSLSLIFPWLHVRWYTALNVSLVFLTFSALVTAKFFLKNLPPGKWKLWAGLILFVLGLYRFAVTVPGSSTGIESFSIHPSSVWKQKEEWIRVFEKTSYGALIASEEMTEEYDSRDSRWVSVLIRQAVRRNIVLRNRFEHPFFSSAEEIVRLFPRQGSEYSPRDGEKHLHSILAEEKLSELFSNLLSERGVSYVLLRSDALNRLATVSPQWFSKIDKKGEWTLWKLNTLKPFMELLSQKPIALLMEGGTLGKKSEFGLENLPDPILDLKFRWNVSLVPLSKEEFEPNLFSGAYEISRLHSYFQNRVREDDADKRNGRKPYTKKEASILVSSEINPLSWNDSEIEWELSKEIESDVCFPMLIRSGFFPIWKLVSGEKVYRTLEGQFYFCSKEKRNRFVFYDIRTYFITLIQLLLPLSFLGASFLTRRKISN</sequence>
<dbReference type="EMBL" id="CP027843">
    <property type="protein sequence ID" value="AVQ11061.1"/>
    <property type="molecule type" value="Genomic_DNA"/>
</dbReference>
<keyword evidence="1" id="KW-0472">Membrane</keyword>
<protein>
    <submittedName>
        <fullName evidence="2">Membrane protein</fullName>
    </submittedName>
</protein>
<feature type="transmembrane region" description="Helical" evidence="1">
    <location>
        <begin position="168"/>
        <end position="190"/>
    </location>
</feature>
<feature type="transmembrane region" description="Helical" evidence="1">
    <location>
        <begin position="454"/>
        <end position="471"/>
    </location>
</feature>
<dbReference type="AlphaFoldDB" id="A0A2P1QQ81"/>
<gene>
    <name evidence="2" type="ORF">XB16_0721</name>
</gene>
<feature type="transmembrane region" description="Helical" evidence="1">
    <location>
        <begin position="140"/>
        <end position="161"/>
    </location>
</feature>